<name>A0AAD6B243_9TELE</name>
<feature type="non-terminal residue" evidence="1">
    <location>
        <position position="61"/>
    </location>
</feature>
<dbReference type="Proteomes" id="UP001219934">
    <property type="component" value="Unassembled WGS sequence"/>
</dbReference>
<protein>
    <submittedName>
        <fullName evidence="1">Uncharacterized protein</fullName>
    </submittedName>
</protein>
<sequence length="61" mass="6603">VMQSRDRESTQKPPVCRQSGLAECGAKAEELPNNRFVSVVITVCSSSARGSPWVEQAGPRD</sequence>
<feature type="non-terminal residue" evidence="1">
    <location>
        <position position="1"/>
    </location>
</feature>
<keyword evidence="2" id="KW-1185">Reference proteome</keyword>
<evidence type="ECO:0000313" key="2">
    <source>
        <dbReference type="Proteomes" id="UP001219934"/>
    </source>
</evidence>
<reference evidence="1" key="1">
    <citation type="submission" date="2022-11" db="EMBL/GenBank/DDBJ databases">
        <title>Chromosome-level genome of Pogonophryne albipinna.</title>
        <authorList>
            <person name="Jo E."/>
        </authorList>
    </citation>
    <scope>NUCLEOTIDE SEQUENCE</scope>
    <source>
        <strain evidence="1">SGF0006</strain>
        <tissue evidence="1">Muscle</tissue>
    </source>
</reference>
<comment type="caution">
    <text evidence="1">The sequence shown here is derived from an EMBL/GenBank/DDBJ whole genome shotgun (WGS) entry which is preliminary data.</text>
</comment>
<dbReference type="EMBL" id="JAPTMU010000011">
    <property type="protein sequence ID" value="KAJ4935397.1"/>
    <property type="molecule type" value="Genomic_DNA"/>
</dbReference>
<gene>
    <name evidence="1" type="ORF">JOQ06_016933</name>
</gene>
<organism evidence="1 2">
    <name type="scientific">Pogonophryne albipinna</name>
    <dbReference type="NCBI Taxonomy" id="1090488"/>
    <lineage>
        <taxon>Eukaryota</taxon>
        <taxon>Metazoa</taxon>
        <taxon>Chordata</taxon>
        <taxon>Craniata</taxon>
        <taxon>Vertebrata</taxon>
        <taxon>Euteleostomi</taxon>
        <taxon>Actinopterygii</taxon>
        <taxon>Neopterygii</taxon>
        <taxon>Teleostei</taxon>
        <taxon>Neoteleostei</taxon>
        <taxon>Acanthomorphata</taxon>
        <taxon>Eupercaria</taxon>
        <taxon>Perciformes</taxon>
        <taxon>Notothenioidei</taxon>
        <taxon>Pogonophryne</taxon>
    </lineage>
</organism>
<dbReference type="AlphaFoldDB" id="A0AAD6B243"/>
<proteinExistence type="predicted"/>
<evidence type="ECO:0000313" key="1">
    <source>
        <dbReference type="EMBL" id="KAJ4935397.1"/>
    </source>
</evidence>
<accession>A0AAD6B243</accession>